<proteinExistence type="predicted"/>
<dbReference type="VEuPathDB" id="TriTrypDB:TM35_000052280"/>
<organism evidence="3 4">
    <name type="scientific">Trypanosoma theileri</name>
    <dbReference type="NCBI Taxonomy" id="67003"/>
    <lineage>
        <taxon>Eukaryota</taxon>
        <taxon>Discoba</taxon>
        <taxon>Euglenozoa</taxon>
        <taxon>Kinetoplastea</taxon>
        <taxon>Metakinetoplastina</taxon>
        <taxon>Trypanosomatida</taxon>
        <taxon>Trypanosomatidae</taxon>
        <taxon>Trypanosoma</taxon>
    </lineage>
</organism>
<dbReference type="GeneID" id="39982663"/>
<evidence type="ECO:0000313" key="4">
    <source>
        <dbReference type="Proteomes" id="UP000192257"/>
    </source>
</evidence>
<sequence length="378" mass="44543">VPLREVPLDDDSKFLAMELERKRLMDEDPRKNAQKIADLEKDMNDRAHELAREKKLADRAFLDQNPEGVPLRELPLDEDPQFVAMEQERKQLMDEDPRKNARKIADLEKKMNDCAHELARAKKLADRAFLDQNPEGVPLRELPLDDDSKFLAMEEERKRLMDEDPRKNAQKIADLEEEMNDRAHELAREKKLADRAFLDQNPEGVPLRELPLDEDPEFLEMEQERKRLMDEDPRKNAQKIADLEKEMNDRAHELAREKKLADRAFLDQNPEGVPLRELPLDDDSKFLAMEEERKRLMDEDPRKNAQKIRSLEKEMNDRAHELAREKKLADRAFLDQNPEGVPLRELPLDDDSKFLAMEQERKRLMDEDPRKNAQKIVD</sequence>
<feature type="domain" description="DUF7623" evidence="2">
    <location>
        <begin position="1"/>
        <end position="58"/>
    </location>
</feature>
<feature type="domain" description="DUF7623" evidence="2">
    <location>
        <begin position="62"/>
        <end position="126"/>
    </location>
</feature>
<name>A0A1X0P3Y4_9TRYP</name>
<comment type="caution">
    <text evidence="3">The sequence shown here is derived from an EMBL/GenBank/DDBJ whole genome shotgun (WGS) entry which is preliminary data.</text>
</comment>
<evidence type="ECO:0000259" key="2">
    <source>
        <dbReference type="Pfam" id="PF24610"/>
    </source>
</evidence>
<feature type="region of interest" description="Disordered" evidence="1">
    <location>
        <begin position="58"/>
        <end position="79"/>
    </location>
</feature>
<dbReference type="RefSeq" id="XP_028885698.1">
    <property type="nucleotide sequence ID" value="XM_029022883.1"/>
</dbReference>
<gene>
    <name evidence="3" type="ORF">TM35_000052280</name>
</gene>
<dbReference type="Proteomes" id="UP000192257">
    <property type="component" value="Unassembled WGS sequence"/>
</dbReference>
<keyword evidence="4" id="KW-1185">Reference proteome</keyword>
<dbReference type="Pfam" id="PF24610">
    <property type="entry name" value="DUF7623"/>
    <property type="match status" value="6"/>
</dbReference>
<evidence type="ECO:0000256" key="1">
    <source>
        <dbReference type="SAM" id="MobiDB-lite"/>
    </source>
</evidence>
<dbReference type="OrthoDB" id="251181at2759"/>
<feature type="domain" description="DUF7623" evidence="2">
    <location>
        <begin position="266"/>
        <end position="330"/>
    </location>
</feature>
<dbReference type="STRING" id="67003.A0A1X0P3Y4"/>
<feature type="domain" description="DUF7623" evidence="2">
    <location>
        <begin position="130"/>
        <end position="194"/>
    </location>
</feature>
<feature type="domain" description="DUF7623" evidence="2">
    <location>
        <begin position="334"/>
        <end position="377"/>
    </location>
</feature>
<feature type="region of interest" description="Disordered" evidence="1">
    <location>
        <begin position="292"/>
        <end position="314"/>
    </location>
</feature>
<protein>
    <submittedName>
        <fullName evidence="3">Calpain cysteine peptidase</fullName>
    </submittedName>
</protein>
<dbReference type="InterPro" id="IPR056040">
    <property type="entry name" value="DUF7623"/>
</dbReference>
<reference evidence="3 4" key="1">
    <citation type="submission" date="2017-03" db="EMBL/GenBank/DDBJ databases">
        <title>An alternative strategy for trypanosome survival in the mammalian bloodstream revealed through genome and transcriptome analysis of the ubiquitous bovine parasite Trypanosoma (Megatrypanum) theileri.</title>
        <authorList>
            <person name="Kelly S."/>
            <person name="Ivens A."/>
            <person name="Mott A."/>
            <person name="O'Neill E."/>
            <person name="Emms D."/>
            <person name="Macleod O."/>
            <person name="Voorheis P."/>
            <person name="Matthews J."/>
            <person name="Matthews K."/>
            <person name="Carrington M."/>
        </authorList>
    </citation>
    <scope>NUCLEOTIDE SEQUENCE [LARGE SCALE GENOMIC DNA]</scope>
    <source>
        <strain evidence="3">Edinburgh</strain>
    </source>
</reference>
<feature type="region of interest" description="Disordered" evidence="1">
    <location>
        <begin position="193"/>
        <end position="217"/>
    </location>
</feature>
<feature type="non-terminal residue" evidence="3">
    <location>
        <position position="1"/>
    </location>
</feature>
<accession>A0A1X0P3Y4</accession>
<dbReference type="EMBL" id="NBCO01000005">
    <property type="protein sequence ID" value="ORC91632.1"/>
    <property type="molecule type" value="Genomic_DNA"/>
</dbReference>
<feature type="domain" description="DUF7623" evidence="2">
    <location>
        <begin position="198"/>
        <end position="262"/>
    </location>
</feature>
<feature type="non-terminal residue" evidence="3">
    <location>
        <position position="378"/>
    </location>
</feature>
<dbReference type="AlphaFoldDB" id="A0A1X0P3Y4"/>
<evidence type="ECO:0000313" key="3">
    <source>
        <dbReference type="EMBL" id="ORC91632.1"/>
    </source>
</evidence>